<reference evidence="2 3" key="1">
    <citation type="submission" date="2020-05" db="EMBL/GenBank/DDBJ databases">
        <title>Identification and distribution of gene clusters putatively required for synthesis of sphingolipid metabolism inhibitors in phylogenetically diverse species of the filamentous fungus Fusarium.</title>
        <authorList>
            <person name="Kim H.-S."/>
            <person name="Busman M."/>
            <person name="Brown D.W."/>
            <person name="Divon H."/>
            <person name="Uhlig S."/>
            <person name="Proctor R.H."/>
        </authorList>
    </citation>
    <scope>NUCLEOTIDE SEQUENCE [LARGE SCALE GENOMIC DNA]</scope>
    <source>
        <strain evidence="2 3">NRRL 20693</strain>
    </source>
</reference>
<evidence type="ECO:0000313" key="2">
    <source>
        <dbReference type="EMBL" id="KAF5678306.1"/>
    </source>
</evidence>
<feature type="region of interest" description="Disordered" evidence="1">
    <location>
        <begin position="373"/>
        <end position="466"/>
    </location>
</feature>
<dbReference type="Proteomes" id="UP000567885">
    <property type="component" value="Unassembled WGS sequence"/>
</dbReference>
<dbReference type="AlphaFoldDB" id="A0A8H5TY04"/>
<comment type="caution">
    <text evidence="2">The sequence shown here is derived from an EMBL/GenBank/DDBJ whole genome shotgun (WGS) entry which is preliminary data.</text>
</comment>
<accession>A0A8H5TY04</accession>
<dbReference type="OrthoDB" id="4841107at2759"/>
<feature type="compositionally biased region" description="Basic and acidic residues" evidence="1">
    <location>
        <begin position="436"/>
        <end position="451"/>
    </location>
</feature>
<keyword evidence="3" id="KW-1185">Reference proteome</keyword>
<proteinExistence type="predicted"/>
<sequence length="466" mass="52202">MSTSEEVEEVLPTFVSCITKPSPLLYFHHVIDPDDTTLTVQVLGANISFKFSHLKTKNALSRSTVASQLENKTTGFIALVKPNSQRVVLAAAESGHGMGRHGDMLDKKKGVLPNSIWTKRVVAFGKTLGLNMKRFFDNPQRIAGNTEGIFLGSHVEVKLAVHGICVLLKMFSITEDFNNVTMQNLSQLRHVRWEDGSRPIFEVYFSRKQCHPCRSLVDKLQEATGVTIRLSWRHRLVMKTYPVRTIRFEQARPGEAQSEQVFDSQDYDFGDTLPDDSDVEVISDDEIDQSIDTIDLTNIRSTSPAGITAELDALFDGLAYRVGQMEECPEGATAAIVGFAKAMSTHNKKKNPLSAQDVNKPLPATPVIEAPVDVVESNERRQTFPRAQRSLFGRSRDKNPSRARSASPLTSRRDTVRERSPRRYNMGTSGKFSVEFIRERALATARPEPRSAHRMPRIQNARRPPV</sequence>
<gene>
    <name evidence="2" type="ORF">FHETE_1280</name>
</gene>
<feature type="compositionally biased region" description="Basic and acidic residues" evidence="1">
    <location>
        <begin position="411"/>
        <end position="421"/>
    </location>
</feature>
<evidence type="ECO:0000313" key="3">
    <source>
        <dbReference type="Proteomes" id="UP000567885"/>
    </source>
</evidence>
<protein>
    <submittedName>
        <fullName evidence="2">Uncharacterized protein</fullName>
    </submittedName>
</protein>
<dbReference type="EMBL" id="JAAGWQ010000019">
    <property type="protein sequence ID" value="KAF5678306.1"/>
    <property type="molecule type" value="Genomic_DNA"/>
</dbReference>
<name>A0A8H5TY04_FUSHE</name>
<organism evidence="2 3">
    <name type="scientific">Fusarium heterosporum</name>
    <dbReference type="NCBI Taxonomy" id="42747"/>
    <lineage>
        <taxon>Eukaryota</taxon>
        <taxon>Fungi</taxon>
        <taxon>Dikarya</taxon>
        <taxon>Ascomycota</taxon>
        <taxon>Pezizomycotina</taxon>
        <taxon>Sordariomycetes</taxon>
        <taxon>Hypocreomycetidae</taxon>
        <taxon>Hypocreales</taxon>
        <taxon>Nectriaceae</taxon>
        <taxon>Fusarium</taxon>
        <taxon>Fusarium heterosporum species complex</taxon>
    </lineage>
</organism>
<evidence type="ECO:0000256" key="1">
    <source>
        <dbReference type="SAM" id="MobiDB-lite"/>
    </source>
</evidence>